<keyword evidence="2" id="KW-1185">Reference proteome</keyword>
<protein>
    <submittedName>
        <fullName evidence="1">Uncharacterized protein</fullName>
    </submittedName>
</protein>
<evidence type="ECO:0000313" key="1">
    <source>
        <dbReference type="EMBL" id="GJJ10351.1"/>
    </source>
</evidence>
<proteinExistence type="predicted"/>
<sequence>MAISEDALKGAEIMQDFINTVEKLGHTPKSLTSLSNSLGKLTLLAHQDPTVVPTSNKDIEELIPLLTSSLRQNAAIEESLALLLTFTCSSNDILPQEIVDPLATILTPVAAAHSDPTMRHISFRILSSILARCPPPLRLAHLTSLLSDCPFTQMRVAAIGLVKEAFLSASSSTSSSLFNSPSLIRAIGPILFRPDPPDAFENPSSKTLEKIIETSESVRLTECLSFYYVWLMCDTRNSTGIRDHDRIKTIENGLLGPLRHALAAWSVEPHILMTIASLQTSVERVDDAISSIVV</sequence>
<dbReference type="Proteomes" id="UP001050691">
    <property type="component" value="Unassembled WGS sequence"/>
</dbReference>
<organism evidence="1 2">
    <name type="scientific">Clathrus columnatus</name>
    <dbReference type="NCBI Taxonomy" id="1419009"/>
    <lineage>
        <taxon>Eukaryota</taxon>
        <taxon>Fungi</taxon>
        <taxon>Dikarya</taxon>
        <taxon>Basidiomycota</taxon>
        <taxon>Agaricomycotina</taxon>
        <taxon>Agaricomycetes</taxon>
        <taxon>Phallomycetidae</taxon>
        <taxon>Phallales</taxon>
        <taxon>Clathraceae</taxon>
        <taxon>Clathrus</taxon>
    </lineage>
</organism>
<evidence type="ECO:0000313" key="2">
    <source>
        <dbReference type="Proteomes" id="UP001050691"/>
    </source>
</evidence>
<name>A0AAV5A6U7_9AGAM</name>
<dbReference type="PANTHER" id="PTHR15430:SF1">
    <property type="entry name" value="GLOMULIN"/>
    <property type="match status" value="1"/>
</dbReference>
<dbReference type="SUPFAM" id="SSF48371">
    <property type="entry name" value="ARM repeat"/>
    <property type="match status" value="1"/>
</dbReference>
<comment type="caution">
    <text evidence="1">The sequence shown here is derived from an EMBL/GenBank/DDBJ whole genome shotgun (WGS) entry which is preliminary data.</text>
</comment>
<dbReference type="GO" id="GO:0055105">
    <property type="term" value="F:ubiquitin-protein transferase inhibitor activity"/>
    <property type="evidence" value="ECO:0007669"/>
    <property type="project" value="TreeGrafter"/>
</dbReference>
<dbReference type="InterPro" id="IPR013877">
    <property type="entry name" value="YAP-bd/ALF4/Glomulin"/>
</dbReference>
<accession>A0AAV5A6U7</accession>
<gene>
    <name evidence="1" type="ORF">Clacol_004577</name>
</gene>
<dbReference type="EMBL" id="BPWL01000005">
    <property type="protein sequence ID" value="GJJ10351.1"/>
    <property type="molecule type" value="Genomic_DNA"/>
</dbReference>
<dbReference type="InterPro" id="IPR016024">
    <property type="entry name" value="ARM-type_fold"/>
</dbReference>
<dbReference type="PANTHER" id="PTHR15430">
    <property type="entry name" value="GLOMULIN"/>
    <property type="match status" value="1"/>
</dbReference>
<reference evidence="1" key="1">
    <citation type="submission" date="2021-10" db="EMBL/GenBank/DDBJ databases">
        <title>De novo Genome Assembly of Clathrus columnatus (Basidiomycota, Fungi) Using Illumina and Nanopore Sequence Data.</title>
        <authorList>
            <person name="Ogiso-Tanaka E."/>
            <person name="Itagaki H."/>
            <person name="Hosoya T."/>
            <person name="Hosaka K."/>
        </authorList>
    </citation>
    <scope>NUCLEOTIDE SEQUENCE</scope>
    <source>
        <strain evidence="1">MO-923</strain>
    </source>
</reference>
<dbReference type="AlphaFoldDB" id="A0AAV5A6U7"/>
<dbReference type="InterPro" id="IPR019516">
    <property type="entry name" value="Glomulin/ALF4"/>
</dbReference>
<dbReference type="Pfam" id="PF08568">
    <property type="entry name" value="Kinetochor_Ybp2"/>
    <property type="match status" value="1"/>
</dbReference>
<dbReference type="GO" id="GO:0005737">
    <property type="term" value="C:cytoplasm"/>
    <property type="evidence" value="ECO:0007669"/>
    <property type="project" value="TreeGrafter"/>
</dbReference>